<evidence type="ECO:0000313" key="8">
    <source>
        <dbReference type="EMBL" id="CAF4891510.1"/>
    </source>
</evidence>
<dbReference type="CDD" id="cd09274">
    <property type="entry name" value="RNase_HI_RT_Ty3"/>
    <property type="match status" value="1"/>
</dbReference>
<dbReference type="FunFam" id="3.10.20.370:FF:000001">
    <property type="entry name" value="Retrovirus-related Pol polyprotein from transposon 17.6-like protein"/>
    <property type="match status" value="1"/>
</dbReference>
<dbReference type="CDD" id="cd01647">
    <property type="entry name" value="RT_LTR"/>
    <property type="match status" value="1"/>
</dbReference>
<dbReference type="EC" id="2.7.7.49" evidence="1"/>
<protein>
    <recommendedName>
        <fullName evidence="1">RNA-directed DNA polymerase</fullName>
        <ecNumber evidence="1">2.7.7.49</ecNumber>
    </recommendedName>
</protein>
<dbReference type="PROSITE" id="PS50878">
    <property type="entry name" value="RT_POL"/>
    <property type="match status" value="1"/>
</dbReference>
<dbReference type="GO" id="GO:0003964">
    <property type="term" value="F:RNA-directed DNA polymerase activity"/>
    <property type="evidence" value="ECO:0007669"/>
    <property type="project" value="UniProtKB-KW"/>
</dbReference>
<dbReference type="Gene3D" id="3.30.420.10">
    <property type="entry name" value="Ribonuclease H-like superfamily/Ribonuclease H"/>
    <property type="match status" value="1"/>
</dbReference>
<accession>A0A821UJW4</accession>
<dbReference type="FunFam" id="1.10.340.70:FF:000003">
    <property type="entry name" value="Protein CBG25708"/>
    <property type="match status" value="1"/>
</dbReference>
<dbReference type="GO" id="GO:0042575">
    <property type="term" value="C:DNA polymerase complex"/>
    <property type="evidence" value="ECO:0007669"/>
    <property type="project" value="UniProtKB-ARBA"/>
</dbReference>
<dbReference type="InterPro" id="IPR012337">
    <property type="entry name" value="RNaseH-like_sf"/>
</dbReference>
<dbReference type="GO" id="GO:0004519">
    <property type="term" value="F:endonuclease activity"/>
    <property type="evidence" value="ECO:0007669"/>
    <property type="project" value="UniProtKB-KW"/>
</dbReference>
<dbReference type="InterPro" id="IPR043128">
    <property type="entry name" value="Rev_trsase/Diguanyl_cyclase"/>
</dbReference>
<dbReference type="SUPFAM" id="SSF53098">
    <property type="entry name" value="Ribonuclease H-like"/>
    <property type="match status" value="1"/>
</dbReference>
<dbReference type="Gene3D" id="3.30.70.270">
    <property type="match status" value="2"/>
</dbReference>
<dbReference type="InterPro" id="IPR001584">
    <property type="entry name" value="Integrase_cat-core"/>
</dbReference>
<dbReference type="GO" id="GO:0015074">
    <property type="term" value="P:DNA integration"/>
    <property type="evidence" value="ECO:0007669"/>
    <property type="project" value="InterPro"/>
</dbReference>
<dbReference type="Gene3D" id="1.10.340.70">
    <property type="match status" value="1"/>
</dbReference>
<keyword evidence="3" id="KW-0540">Nuclease</keyword>
<dbReference type="OrthoDB" id="2286242at2759"/>
<evidence type="ECO:0000256" key="5">
    <source>
        <dbReference type="ARBA" id="ARBA00022918"/>
    </source>
</evidence>
<evidence type="ECO:0000259" key="6">
    <source>
        <dbReference type="PROSITE" id="PS50878"/>
    </source>
</evidence>
<proteinExistence type="predicted"/>
<name>A0A821UJW4_9NEOP</name>
<gene>
    <name evidence="8" type="ORF">PMACD_LOCUS10507</name>
</gene>
<comment type="caution">
    <text evidence="8">The sequence shown here is derived from an EMBL/GenBank/DDBJ whole genome shotgun (WGS) entry which is preliminary data.</text>
</comment>
<organism evidence="8 9">
    <name type="scientific">Pieris macdunnoughi</name>
    <dbReference type="NCBI Taxonomy" id="345717"/>
    <lineage>
        <taxon>Eukaryota</taxon>
        <taxon>Metazoa</taxon>
        <taxon>Ecdysozoa</taxon>
        <taxon>Arthropoda</taxon>
        <taxon>Hexapoda</taxon>
        <taxon>Insecta</taxon>
        <taxon>Pterygota</taxon>
        <taxon>Neoptera</taxon>
        <taxon>Endopterygota</taxon>
        <taxon>Lepidoptera</taxon>
        <taxon>Glossata</taxon>
        <taxon>Ditrysia</taxon>
        <taxon>Papilionoidea</taxon>
        <taxon>Pieridae</taxon>
        <taxon>Pierinae</taxon>
        <taxon>Pieris</taxon>
    </lineage>
</organism>
<evidence type="ECO:0000313" key="9">
    <source>
        <dbReference type="Proteomes" id="UP000663880"/>
    </source>
</evidence>
<keyword evidence="4" id="KW-0255">Endonuclease</keyword>
<dbReference type="FunFam" id="3.30.70.270:FF:000026">
    <property type="entry name" value="Transposon Ty3-G Gag-Pol polyprotein"/>
    <property type="match status" value="1"/>
</dbReference>
<dbReference type="Pfam" id="PF00078">
    <property type="entry name" value="RVT_1"/>
    <property type="match status" value="1"/>
</dbReference>
<dbReference type="Proteomes" id="UP000663880">
    <property type="component" value="Unassembled WGS sequence"/>
</dbReference>
<dbReference type="InterPro" id="IPR036397">
    <property type="entry name" value="RNaseH_sf"/>
</dbReference>
<feature type="domain" description="Integrase catalytic" evidence="7">
    <location>
        <begin position="678"/>
        <end position="789"/>
    </location>
</feature>
<dbReference type="InterPro" id="IPR043502">
    <property type="entry name" value="DNA/RNA_pol_sf"/>
</dbReference>
<keyword evidence="9" id="KW-1185">Reference proteome</keyword>
<keyword evidence="2" id="KW-0808">Transferase</keyword>
<dbReference type="Gene3D" id="3.10.10.10">
    <property type="entry name" value="HIV Type 1 Reverse Transcriptase, subunit A, domain 1"/>
    <property type="match status" value="1"/>
</dbReference>
<keyword evidence="5" id="KW-0695">RNA-directed DNA polymerase</keyword>
<dbReference type="AlphaFoldDB" id="A0A821UJW4"/>
<dbReference type="PROSITE" id="PS50994">
    <property type="entry name" value="INTEGRASE"/>
    <property type="match status" value="1"/>
</dbReference>
<dbReference type="InterPro" id="IPR041588">
    <property type="entry name" value="Integrase_H2C2"/>
</dbReference>
<dbReference type="InterPro" id="IPR050951">
    <property type="entry name" value="Retrovirus_Pol_polyprotein"/>
</dbReference>
<evidence type="ECO:0000256" key="2">
    <source>
        <dbReference type="ARBA" id="ARBA00022695"/>
    </source>
</evidence>
<reference evidence="8" key="1">
    <citation type="submission" date="2021-02" db="EMBL/GenBank/DDBJ databases">
        <authorList>
            <person name="Steward A R."/>
        </authorList>
    </citation>
    <scope>NUCLEOTIDE SEQUENCE</scope>
</reference>
<keyword evidence="2" id="KW-0548">Nucleotidyltransferase</keyword>
<dbReference type="Pfam" id="PF17921">
    <property type="entry name" value="Integrase_H2C2"/>
    <property type="match status" value="1"/>
</dbReference>
<dbReference type="GO" id="GO:0003676">
    <property type="term" value="F:nucleic acid binding"/>
    <property type="evidence" value="ECO:0007669"/>
    <property type="project" value="InterPro"/>
</dbReference>
<evidence type="ECO:0000259" key="7">
    <source>
        <dbReference type="PROSITE" id="PS50994"/>
    </source>
</evidence>
<dbReference type="SUPFAM" id="SSF56672">
    <property type="entry name" value="DNA/RNA polymerases"/>
    <property type="match status" value="1"/>
</dbReference>
<evidence type="ECO:0000256" key="4">
    <source>
        <dbReference type="ARBA" id="ARBA00022759"/>
    </source>
</evidence>
<sequence length="808" mass="93076">MGVICNNCHKPNHFAKCCRSRHVRFIEENSMDIPCRNIIGRNSCENLKLVKRVHNVQFHESVNVSQLVEYKDLFSGIGCLKDYECHLSMKPDAVPSIDACRRIPFSLLEQLKEELAMLEKDQIITKVEEPTEWVSSIVIASKKNGKLRLCIDPRKLNKAIMHPHYQFPTIDEIKSSLSGTQYFTTLDANKGFYMLKLDEASSKLCTFITPQGRYRFLRLPFGINAAPELFHSIMTNRFSDISGVQIMMDDFLIYGQTKEEHDFRLKQVLDRARELGIKFNKEKSNIFKSEVKYLGHIFSKDGVKVDENKVKAICSMPPPTNVTELQRFLGMVTYLGSYIENLSEKTSNLRMLLSKENEWSWQERHNIEFNVLKESITKAPVLTYYDQNKPITLSVDSSKDAMGAVICHDKHPIAYASASLSSCQQSYSQIEKELLAILFGCTKFHQYIYGRHTLVETDHKPIVSLYKKPIYNIPPRLQRIMLRLQPYDLNVIYKPGKYLYVADTLSRAALPEQSLHDLDSDLDLHVNLVIRSLSISPNKLKSIQEQTSQDKELSLLSKCCIEGWPEHKKLLPDILRSYFPLKTDIHIINSIVFKNNSVIIPVAMRNDILKQIHEGHQGIHSCQRLARNLVYWPNMYSDIEKYVNNCHSCLTNRRSNSKEPLLPHEVKPIPWNKVGVDLFDLNLHKHGIPNILISDNGPPFNSKEFHNFALDWQIQHITSSPYLPQSNGLVERTIGTVKNILKKCLTDNTDPHLALLQYRNTPKESMYSPAQLLMSRSLRTKLPVLEQTLKPKIPNYRSLINKTQIKKE</sequence>
<dbReference type="InterPro" id="IPR000477">
    <property type="entry name" value="RT_dom"/>
</dbReference>
<feature type="domain" description="Reverse transcriptase" evidence="6">
    <location>
        <begin position="121"/>
        <end position="298"/>
    </location>
</feature>
<dbReference type="PANTHER" id="PTHR37984:SF7">
    <property type="entry name" value="INTEGRASE CATALYTIC DOMAIN-CONTAINING PROTEIN"/>
    <property type="match status" value="1"/>
</dbReference>
<dbReference type="Pfam" id="PF17919">
    <property type="entry name" value="RT_RNaseH_2"/>
    <property type="match status" value="1"/>
</dbReference>
<keyword evidence="4" id="KW-0378">Hydrolase</keyword>
<evidence type="ECO:0000256" key="1">
    <source>
        <dbReference type="ARBA" id="ARBA00012493"/>
    </source>
</evidence>
<dbReference type="PANTHER" id="PTHR37984">
    <property type="entry name" value="PROTEIN CBG26694"/>
    <property type="match status" value="1"/>
</dbReference>
<dbReference type="InterPro" id="IPR041577">
    <property type="entry name" value="RT_RNaseH_2"/>
</dbReference>
<evidence type="ECO:0000256" key="3">
    <source>
        <dbReference type="ARBA" id="ARBA00022722"/>
    </source>
</evidence>
<dbReference type="EMBL" id="CAJOBZ010000031">
    <property type="protein sequence ID" value="CAF4891510.1"/>
    <property type="molecule type" value="Genomic_DNA"/>
</dbReference>